<proteinExistence type="predicted"/>
<sequence length="328" mass="40566">MFFLKKFCFLFMLIMLIFIQMISDILLKWLLIEISTIMFIYYINFKSLNKIVSIYYFSISMLSSIFMILLVILYFNFMIIDNFMFNLILQLNLFMKIGIFPFSFLMIYIYNKLNWNEIFLMSTFMKFLPSIFFIELINLNKFLIYILLFNSLMISLISLNYYSIKKIIACSSINQSLMMILMLYINKKMFFIYMFMYMLLLFMLIYIFNMMNINYKYNLINFFQFNKFNLIYSLIIFMYSMLPPFTSMMIKWMFFFEILNQYVNFMYLIFIMIFSMILMTWNYFNLSKYLIYNNLKMKKIYLNKFINLFILMMMICLNLFMILLFNLY</sequence>
<organism evidence="2">
    <name type="scientific">Nomada flavoguttata</name>
    <dbReference type="NCBI Taxonomy" id="601529"/>
    <lineage>
        <taxon>Eukaryota</taxon>
        <taxon>Metazoa</taxon>
        <taxon>Ecdysozoa</taxon>
        <taxon>Arthropoda</taxon>
        <taxon>Hexapoda</taxon>
        <taxon>Insecta</taxon>
        <taxon>Pterygota</taxon>
        <taxon>Neoptera</taxon>
        <taxon>Endopterygota</taxon>
        <taxon>Hymenoptera</taxon>
        <taxon>Apocrita</taxon>
        <taxon>Aculeata</taxon>
        <taxon>Apoidea</taxon>
        <taxon>Anthophila</taxon>
        <taxon>Apidae</taxon>
        <taxon>Nomadini</taxon>
        <taxon>Nomada</taxon>
    </lineage>
</organism>
<feature type="transmembrane region" description="Helical" evidence="1">
    <location>
        <begin position="167"/>
        <end position="185"/>
    </location>
</feature>
<feature type="transmembrane region" description="Helical" evidence="1">
    <location>
        <begin position="87"/>
        <end position="111"/>
    </location>
</feature>
<evidence type="ECO:0000313" key="2">
    <source>
        <dbReference type="EMBL" id="ALO64432.1"/>
    </source>
</evidence>
<feature type="transmembrane region" description="Helical" evidence="1">
    <location>
        <begin position="7"/>
        <end position="23"/>
    </location>
</feature>
<name>A0A0S2LSZ5_9HYME</name>
<protein>
    <submittedName>
        <fullName evidence="2">NADH dehydrogenase subunit 2</fullName>
    </submittedName>
</protein>
<feature type="transmembrane region" description="Helical" evidence="1">
    <location>
        <begin position="265"/>
        <end position="284"/>
    </location>
</feature>
<keyword evidence="1" id="KW-1133">Transmembrane helix</keyword>
<evidence type="ECO:0000256" key="1">
    <source>
        <dbReference type="SAM" id="Phobius"/>
    </source>
</evidence>
<feature type="transmembrane region" description="Helical" evidence="1">
    <location>
        <begin position="305"/>
        <end position="325"/>
    </location>
</feature>
<dbReference type="EMBL" id="KT164617">
    <property type="protein sequence ID" value="ALO64432.1"/>
    <property type="molecule type" value="Genomic_DNA"/>
</dbReference>
<feature type="transmembrane region" description="Helical" evidence="1">
    <location>
        <begin position="143"/>
        <end position="162"/>
    </location>
</feature>
<accession>A0A0S2LSZ5</accession>
<keyword evidence="1" id="KW-0812">Transmembrane</keyword>
<gene>
    <name evidence="2" type="primary">ND2</name>
</gene>
<feature type="transmembrane region" description="Helical" evidence="1">
    <location>
        <begin position="54"/>
        <end position="75"/>
    </location>
</feature>
<feature type="transmembrane region" description="Helical" evidence="1">
    <location>
        <begin position="191"/>
        <end position="209"/>
    </location>
</feature>
<reference evidence="2" key="1">
    <citation type="submission" date="2015-06" db="EMBL/GenBank/DDBJ databases">
        <title>High-throughput detection of wild bee species with mitogenome skimming and resequencing (mt-S/R).</title>
        <authorList>
            <person name="Tang M."/>
            <person name="Hardman C."/>
            <person name="Ji Y."/>
            <person name="Meng G."/>
            <person name="Liu S."/>
            <person name="Tan M."/>
            <person name="Yang S."/>
            <person name="Yang C."/>
            <person name="Moss E."/>
            <person name="Nevard T."/>
            <person name="Potts S.G."/>
            <person name="Zhou X."/>
            <person name="Yu D.W."/>
        </authorList>
    </citation>
    <scope>NUCLEOTIDE SEQUENCE</scope>
</reference>
<geneLocation type="mitochondrion" evidence="2"/>
<keyword evidence="2" id="KW-0496">Mitochondrion</keyword>
<dbReference type="AlphaFoldDB" id="A0A0S2LSZ5"/>
<feature type="transmembrane region" description="Helical" evidence="1">
    <location>
        <begin position="118"/>
        <end position="137"/>
    </location>
</feature>
<keyword evidence="1" id="KW-0472">Membrane</keyword>
<feature type="transmembrane region" description="Helical" evidence="1">
    <location>
        <begin position="230"/>
        <end position="253"/>
    </location>
</feature>